<proteinExistence type="predicted"/>
<protein>
    <submittedName>
        <fullName evidence="2">Uncharacterized protein</fullName>
    </submittedName>
</protein>
<evidence type="ECO:0000313" key="2">
    <source>
        <dbReference type="EMBL" id="KAF9149859.1"/>
    </source>
</evidence>
<evidence type="ECO:0000313" key="3">
    <source>
        <dbReference type="Proteomes" id="UP000748756"/>
    </source>
</evidence>
<keyword evidence="3" id="KW-1185">Reference proteome</keyword>
<dbReference type="Proteomes" id="UP000748756">
    <property type="component" value="Unassembled WGS sequence"/>
</dbReference>
<dbReference type="EMBL" id="JAAAUQ010000479">
    <property type="protein sequence ID" value="KAF9149859.1"/>
    <property type="molecule type" value="Genomic_DNA"/>
</dbReference>
<name>A0A9P5VAL5_9FUNG</name>
<feature type="chain" id="PRO_5040419409" evidence="1">
    <location>
        <begin position="21"/>
        <end position="103"/>
    </location>
</feature>
<organism evidence="2 3">
    <name type="scientific">Linnemannia schmuckeri</name>
    <dbReference type="NCBI Taxonomy" id="64567"/>
    <lineage>
        <taxon>Eukaryota</taxon>
        <taxon>Fungi</taxon>
        <taxon>Fungi incertae sedis</taxon>
        <taxon>Mucoromycota</taxon>
        <taxon>Mortierellomycotina</taxon>
        <taxon>Mortierellomycetes</taxon>
        <taxon>Mortierellales</taxon>
        <taxon>Mortierellaceae</taxon>
        <taxon>Linnemannia</taxon>
    </lineage>
</organism>
<gene>
    <name evidence="2" type="ORF">BG015_008312</name>
</gene>
<dbReference type="OrthoDB" id="2390373at2759"/>
<reference evidence="2" key="1">
    <citation type="journal article" date="2020" name="Fungal Divers.">
        <title>Resolving the Mortierellaceae phylogeny through synthesis of multi-gene phylogenetics and phylogenomics.</title>
        <authorList>
            <person name="Vandepol N."/>
            <person name="Liber J."/>
            <person name="Desiro A."/>
            <person name="Na H."/>
            <person name="Kennedy M."/>
            <person name="Barry K."/>
            <person name="Grigoriev I.V."/>
            <person name="Miller A.N."/>
            <person name="O'Donnell K."/>
            <person name="Stajich J.E."/>
            <person name="Bonito G."/>
        </authorList>
    </citation>
    <scope>NUCLEOTIDE SEQUENCE</scope>
    <source>
        <strain evidence="2">NRRL 6426</strain>
    </source>
</reference>
<feature type="signal peptide" evidence="1">
    <location>
        <begin position="1"/>
        <end position="20"/>
    </location>
</feature>
<keyword evidence="1" id="KW-0732">Signal</keyword>
<sequence>MRLTAAFLAVFLATVSTIKAQDDQIEFGICTCFRPDYDASCCILGKGSMTTGENVCDTLDFGPSVKAYEDCCIKSGGKHKCKIGYRDPKTPWPPEGSYSCSSP</sequence>
<comment type="caution">
    <text evidence="2">The sequence shown here is derived from an EMBL/GenBank/DDBJ whole genome shotgun (WGS) entry which is preliminary data.</text>
</comment>
<evidence type="ECO:0000256" key="1">
    <source>
        <dbReference type="SAM" id="SignalP"/>
    </source>
</evidence>
<accession>A0A9P5VAL5</accession>
<dbReference type="AlphaFoldDB" id="A0A9P5VAL5"/>